<accession>A0AAW0CNT3</accession>
<gene>
    <name evidence="2" type="ORF">R3P38DRAFT_2401149</name>
</gene>
<evidence type="ECO:0000256" key="1">
    <source>
        <dbReference type="SAM" id="MobiDB-lite"/>
    </source>
</evidence>
<organism evidence="2 3">
    <name type="scientific">Favolaschia claudopus</name>
    <dbReference type="NCBI Taxonomy" id="2862362"/>
    <lineage>
        <taxon>Eukaryota</taxon>
        <taxon>Fungi</taxon>
        <taxon>Dikarya</taxon>
        <taxon>Basidiomycota</taxon>
        <taxon>Agaricomycotina</taxon>
        <taxon>Agaricomycetes</taxon>
        <taxon>Agaricomycetidae</taxon>
        <taxon>Agaricales</taxon>
        <taxon>Marasmiineae</taxon>
        <taxon>Mycenaceae</taxon>
        <taxon>Favolaschia</taxon>
    </lineage>
</organism>
<reference evidence="2 3" key="1">
    <citation type="journal article" date="2024" name="J Genomics">
        <title>Draft genome sequencing and assembly of Favolaschia claudopus CIRM-BRFM 2984 isolated from oak limbs.</title>
        <authorList>
            <person name="Navarro D."/>
            <person name="Drula E."/>
            <person name="Chaduli D."/>
            <person name="Cazenave R."/>
            <person name="Ahrendt S."/>
            <person name="Wang J."/>
            <person name="Lipzen A."/>
            <person name="Daum C."/>
            <person name="Barry K."/>
            <person name="Grigoriev I.V."/>
            <person name="Favel A."/>
            <person name="Rosso M.N."/>
            <person name="Martin F."/>
        </authorList>
    </citation>
    <scope>NUCLEOTIDE SEQUENCE [LARGE SCALE GENOMIC DNA]</scope>
    <source>
        <strain evidence="2 3">CIRM-BRFM 2984</strain>
    </source>
</reference>
<dbReference type="Proteomes" id="UP001362999">
    <property type="component" value="Unassembled WGS sequence"/>
</dbReference>
<sequence length="128" mass="14086">DDAAASVYHTADNDSTSSNPPPTPATNGSSSTYDMGTEGSGDEEGFVIVQSKELVTALQDLYCVVPKPAVDECVRGLHWVQTQRWSNDLYHYQVRVDLWEDEEVLQPALEALKIISSKLAHHVDQEAV</sequence>
<evidence type="ECO:0000313" key="2">
    <source>
        <dbReference type="EMBL" id="KAK7040490.1"/>
    </source>
</evidence>
<name>A0AAW0CNT3_9AGAR</name>
<comment type="caution">
    <text evidence="2">The sequence shown here is derived from an EMBL/GenBank/DDBJ whole genome shotgun (WGS) entry which is preliminary data.</text>
</comment>
<dbReference type="AlphaFoldDB" id="A0AAW0CNT3"/>
<evidence type="ECO:0000313" key="3">
    <source>
        <dbReference type="Proteomes" id="UP001362999"/>
    </source>
</evidence>
<keyword evidence="3" id="KW-1185">Reference proteome</keyword>
<dbReference type="EMBL" id="JAWWNJ010000015">
    <property type="protein sequence ID" value="KAK7040490.1"/>
    <property type="molecule type" value="Genomic_DNA"/>
</dbReference>
<proteinExistence type="predicted"/>
<feature type="non-terminal residue" evidence="2">
    <location>
        <position position="1"/>
    </location>
</feature>
<feature type="non-terminal residue" evidence="2">
    <location>
        <position position="128"/>
    </location>
</feature>
<protein>
    <submittedName>
        <fullName evidence="2">Uncharacterized protein</fullName>
    </submittedName>
</protein>
<feature type="region of interest" description="Disordered" evidence="1">
    <location>
        <begin position="1"/>
        <end position="42"/>
    </location>
</feature>